<dbReference type="PANTHER" id="PTHR42785:SF1">
    <property type="entry name" value="DNA TOPOISOMERASE"/>
    <property type="match status" value="1"/>
</dbReference>
<evidence type="ECO:0000256" key="6">
    <source>
        <dbReference type="ARBA" id="ARBA00022842"/>
    </source>
</evidence>
<dbReference type="InterPro" id="IPR006171">
    <property type="entry name" value="TOPRIM_dom"/>
</dbReference>
<keyword evidence="7 10" id="KW-0799">Topoisomerase</keyword>
<name>V9R8I0_9RICK</name>
<dbReference type="InterPro" id="IPR023405">
    <property type="entry name" value="Topo_IA_core_domain"/>
</dbReference>
<protein>
    <recommendedName>
        <fullName evidence="10">DNA topoisomerase 1</fullName>
        <ecNumber evidence="10">5.6.2.1</ecNumber>
    </recommendedName>
    <alternativeName>
        <fullName evidence="10">DNA topoisomerase I</fullName>
    </alternativeName>
</protein>
<evidence type="ECO:0000256" key="9">
    <source>
        <dbReference type="ARBA" id="ARBA00023235"/>
    </source>
</evidence>
<dbReference type="InterPro" id="IPR005733">
    <property type="entry name" value="TopoI_bac-type"/>
</dbReference>
<dbReference type="Pfam" id="PF01131">
    <property type="entry name" value="Topoisom_bac"/>
    <property type="match status" value="1"/>
</dbReference>
<dbReference type="InterPro" id="IPR003601">
    <property type="entry name" value="Topo_IA_2"/>
</dbReference>
<evidence type="ECO:0000313" key="13">
    <source>
        <dbReference type="EMBL" id="AHC39141.1"/>
    </source>
</evidence>
<dbReference type="PRINTS" id="PR00417">
    <property type="entry name" value="PRTPISMRASEI"/>
</dbReference>
<dbReference type="GO" id="GO:0003917">
    <property type="term" value="F:DNA topoisomerase type I (single strand cut, ATP-independent) activity"/>
    <property type="evidence" value="ECO:0007669"/>
    <property type="project" value="UniProtKB-UniRule"/>
</dbReference>
<evidence type="ECO:0000256" key="4">
    <source>
        <dbReference type="ARBA" id="ARBA00022771"/>
    </source>
</evidence>
<dbReference type="InterPro" id="IPR000380">
    <property type="entry name" value="Topo_IA"/>
</dbReference>
<dbReference type="Pfam" id="PF13368">
    <property type="entry name" value="Toprim_C_rpt"/>
    <property type="match status" value="3"/>
</dbReference>
<feature type="site" description="Interaction with DNA" evidence="10">
    <location>
        <position position="144"/>
    </location>
</feature>
<dbReference type="EC" id="5.6.2.1" evidence="10"/>
<dbReference type="KEGG" id="emr:EMUR_01660"/>
<dbReference type="InterPro" id="IPR025589">
    <property type="entry name" value="Toprim_C_rpt"/>
</dbReference>
<evidence type="ECO:0000313" key="14">
    <source>
        <dbReference type="Proteomes" id="UP000018689"/>
    </source>
</evidence>
<evidence type="ECO:0000256" key="7">
    <source>
        <dbReference type="ARBA" id="ARBA00023029"/>
    </source>
</evidence>
<sequence length="827" mass="93431">MSLIIVESPSKAKTIGKYLGSKYKVVASFGHIRDFPAKSGSVDPEKDFAMTYEIINKSEKYINKLIQAANKETQSIYLATDPDREGEAIAWHIVEVLKENNAIDNNVVINRMVFNEVTKNAILESIKHPRSINMDLVYAQQARRALDYLVGFTLSPLLWRKLPGSKSAGRVQSVALRLICDRESDIEKFVTQEYWNIEAKCCNIEGKQFSAVLSCYSGKKLEKFDIQNEKDAQKLSEEVKSRSYSVVNVEKKHTKRNPYPPFITSSLQQEASTKLGFSAKNTMIIAQKLYEGIDVGGEIIGLITYMRTDGFYIADEALEHIRSIIVSMFGKEYLPESARKYIKKVKNAQEAHEAIRPTNITITPDSLSSYLTPEQLKLYDLIWKRTVASQMSSAVIDQVVAQLGSLDKVVTLRATGSSLFFDGFYKVYGYSEDDDDNKNNMLPLLHVGDRCPLNEVIPHQHFTIPPARYNEASLVKKMEEIGIGRPSTYASIISVLQDRQYVVLNQKRFFPTERGRIVNVFLVNFFSRYVEYDFTADLEEKLDLISNGKINWKEVLHQFWFLFIDNVDSVKKLEFTEILKVISCAMENYIFSSDKSESGKTCPVCSDGTLELNISKNGIFLGCSKYPECKYTKNVGGDIIDDTDNIQYPKVLGIDVTTGEDIYLKKGPYGVYLQVGSDKNGKRAAIPRSMDANSLDLQMAEKILSLPISLGIHPDTGKEVKLGLGKFGAYILYEGKYFSIKNERNFLDISIEDAINIITNNSTNGVIRSLGVVEDNNEVFLCKGRYGFYLKYAKLNVALKKDIDVDQISLSDAIKLISEKYRLLNET</sequence>
<evidence type="ECO:0000256" key="10">
    <source>
        <dbReference type="HAMAP-Rule" id="MF_00952"/>
    </source>
</evidence>
<dbReference type="InterPro" id="IPR028612">
    <property type="entry name" value="Topoisom_1_IA"/>
</dbReference>
<feature type="domain" description="Toprim" evidence="11">
    <location>
        <begin position="1"/>
        <end position="117"/>
    </location>
</feature>
<dbReference type="GO" id="GO:0008270">
    <property type="term" value="F:zinc ion binding"/>
    <property type="evidence" value="ECO:0007669"/>
    <property type="project" value="UniProtKB-KW"/>
</dbReference>
<keyword evidence="5" id="KW-0862">Zinc</keyword>
<evidence type="ECO:0000256" key="1">
    <source>
        <dbReference type="ARBA" id="ARBA00000213"/>
    </source>
</evidence>
<keyword evidence="9 10" id="KW-0413">Isomerase</keyword>
<accession>V9R8I0</accession>
<dbReference type="InterPro" id="IPR023406">
    <property type="entry name" value="Topo_IA_AS"/>
</dbReference>
<dbReference type="Gene3D" id="1.10.290.10">
    <property type="entry name" value="Topoisomerase I, domain 4"/>
    <property type="match status" value="1"/>
</dbReference>
<comment type="caution">
    <text evidence="10">Lacks conserved residue(s) required for the propagation of feature annotation.</text>
</comment>
<dbReference type="OrthoDB" id="9804262at2"/>
<dbReference type="Pfam" id="PF01751">
    <property type="entry name" value="Toprim"/>
    <property type="match status" value="1"/>
</dbReference>
<dbReference type="InterPro" id="IPR013498">
    <property type="entry name" value="Topo_IA_Znf"/>
</dbReference>
<keyword evidence="14" id="KW-1185">Reference proteome</keyword>
<dbReference type="SMART" id="SM00437">
    <property type="entry name" value="TOP1Ac"/>
    <property type="match status" value="1"/>
</dbReference>
<feature type="site" description="Interaction with DNA" evidence="10">
    <location>
        <position position="159"/>
    </location>
</feature>
<dbReference type="RefSeq" id="WP_024071957.1">
    <property type="nucleotide sequence ID" value="NC_023063.1"/>
</dbReference>
<keyword evidence="4" id="KW-0863">Zinc-finger</keyword>
<feature type="site" description="Interaction with DNA" evidence="10">
    <location>
        <position position="31"/>
    </location>
</feature>
<dbReference type="Pfam" id="PF01396">
    <property type="entry name" value="Zn_ribbon_Top1"/>
    <property type="match status" value="1"/>
</dbReference>
<dbReference type="NCBIfam" id="TIGR01051">
    <property type="entry name" value="topA_bact"/>
    <property type="match status" value="1"/>
</dbReference>
<dbReference type="SUPFAM" id="SSF57783">
    <property type="entry name" value="Zinc beta-ribbon"/>
    <property type="match status" value="1"/>
</dbReference>
<dbReference type="GO" id="GO:0003677">
    <property type="term" value="F:DNA binding"/>
    <property type="evidence" value="ECO:0007669"/>
    <property type="project" value="UniProtKB-KW"/>
</dbReference>
<evidence type="ECO:0000256" key="2">
    <source>
        <dbReference type="ARBA" id="ARBA00009446"/>
    </source>
</evidence>
<dbReference type="Gene3D" id="3.40.50.140">
    <property type="match status" value="1"/>
</dbReference>
<dbReference type="SMART" id="SM00436">
    <property type="entry name" value="TOP1Bc"/>
    <property type="match status" value="1"/>
</dbReference>
<feature type="domain" description="Topo IA-type catalytic" evidence="12">
    <location>
        <begin position="133"/>
        <end position="567"/>
    </location>
</feature>
<dbReference type="InterPro" id="IPR003602">
    <property type="entry name" value="Topo_IA_DNA-bd_dom"/>
</dbReference>
<dbReference type="SUPFAM" id="SSF56712">
    <property type="entry name" value="Prokaryotic type I DNA topoisomerase"/>
    <property type="match status" value="1"/>
</dbReference>
<dbReference type="PATRIC" id="fig|1423892.3.peg.342"/>
<dbReference type="InterPro" id="IPR013826">
    <property type="entry name" value="Topo_IA_cen_sub3"/>
</dbReference>
<dbReference type="PROSITE" id="PS00396">
    <property type="entry name" value="TOPO_IA_1"/>
    <property type="match status" value="1"/>
</dbReference>
<evidence type="ECO:0000256" key="8">
    <source>
        <dbReference type="ARBA" id="ARBA00023125"/>
    </source>
</evidence>
<feature type="region of interest" description="Interaction with DNA" evidence="10">
    <location>
        <begin position="167"/>
        <end position="172"/>
    </location>
</feature>
<dbReference type="Gene3D" id="3.30.65.10">
    <property type="entry name" value="Bacterial Topoisomerase I, domain 1"/>
    <property type="match status" value="1"/>
</dbReference>
<feature type="site" description="Interaction with DNA" evidence="10">
    <location>
        <position position="143"/>
    </location>
</feature>
<dbReference type="GO" id="GO:0005694">
    <property type="term" value="C:chromosome"/>
    <property type="evidence" value="ECO:0007669"/>
    <property type="project" value="InterPro"/>
</dbReference>
<feature type="site" description="Interaction with DNA" evidence="10">
    <location>
        <position position="307"/>
    </location>
</feature>
<comment type="similarity">
    <text evidence="2 10">Belongs to the type IA topoisomerase family.</text>
</comment>
<dbReference type="InterPro" id="IPR013497">
    <property type="entry name" value="Topo_IA_cen"/>
</dbReference>
<dbReference type="STRING" id="1423892.EMUR_01660"/>
<feature type="active site" description="O-(5'-phospho-DNA)-tyrosine intermediate" evidence="10">
    <location>
        <position position="305"/>
    </location>
</feature>
<dbReference type="Gene3D" id="2.70.20.10">
    <property type="entry name" value="Topoisomerase I, domain 3"/>
    <property type="match status" value="1"/>
</dbReference>
<feature type="site" description="Interaction with DNA" evidence="10">
    <location>
        <position position="147"/>
    </location>
</feature>
<dbReference type="InterPro" id="IPR034149">
    <property type="entry name" value="TOPRIM_TopoI"/>
</dbReference>
<dbReference type="InterPro" id="IPR013825">
    <property type="entry name" value="Topo_IA_cen_sub2"/>
</dbReference>
<evidence type="ECO:0000256" key="5">
    <source>
        <dbReference type="ARBA" id="ARBA00022833"/>
    </source>
</evidence>
<comment type="function">
    <text evidence="10">Releases the supercoiling and torsional tension of DNA, which is introduced during the DNA replication and transcription, by transiently cleaving and rejoining one strand of the DNA duplex. Introduces a single-strand break via transesterification at a target site in duplex DNA. The scissile phosphodiester is attacked by the catalytic tyrosine of the enzyme, resulting in the formation of a DNA-(5'-phosphotyrosyl)-enzyme intermediate and the expulsion of a 3'-OH DNA strand. The free DNA strand then undergoes passage around the unbroken strand, thus removing DNA supercoils. Finally, in the religation step, the DNA 3'-OH attacks the covalent intermediate to expel the active-site tyrosine and restore the DNA phosphodiester backbone.</text>
</comment>
<reference evidence="13 14" key="1">
    <citation type="journal article" date="2014" name="Genome Announc.">
        <title>Complete Genome Sequence of Ehrlichia muris Strain AS145T, a Model Monocytotropic Ehrlichia Strain.</title>
        <authorList>
            <person name="Thirumalapura N.R."/>
            <person name="Qin X."/>
            <person name="Kuriakose J.A."/>
            <person name="Walker D.H."/>
        </authorList>
    </citation>
    <scope>NUCLEOTIDE SEQUENCE [LARGE SCALE GENOMIC DNA]</scope>
    <source>
        <strain evidence="14">AS154</strain>
    </source>
</reference>
<evidence type="ECO:0000256" key="3">
    <source>
        <dbReference type="ARBA" id="ARBA00022723"/>
    </source>
</evidence>
<comment type="catalytic activity">
    <reaction evidence="1 10">
        <text>ATP-independent breakage of single-stranded DNA, followed by passage and rejoining.</text>
        <dbReference type="EC" id="5.6.2.1"/>
    </reaction>
</comment>
<dbReference type="CDD" id="cd00186">
    <property type="entry name" value="TOP1Ac"/>
    <property type="match status" value="1"/>
</dbReference>
<dbReference type="Proteomes" id="UP000018689">
    <property type="component" value="Chromosome"/>
</dbReference>
<dbReference type="HAMAP" id="MF_00952">
    <property type="entry name" value="Topoisom_1_prok"/>
    <property type="match status" value="1"/>
</dbReference>
<gene>
    <name evidence="10" type="primary">topA</name>
    <name evidence="13" type="ORF">EMUR_01660</name>
</gene>
<proteinExistence type="inferred from homology"/>
<feature type="site" description="Interaction with DNA" evidence="10">
    <location>
        <position position="499"/>
    </location>
</feature>
<organism evidence="13 14">
    <name type="scientific">Ehrlichia muris AS145</name>
    <dbReference type="NCBI Taxonomy" id="1423892"/>
    <lineage>
        <taxon>Bacteria</taxon>
        <taxon>Pseudomonadati</taxon>
        <taxon>Pseudomonadota</taxon>
        <taxon>Alphaproteobacteria</taxon>
        <taxon>Rickettsiales</taxon>
        <taxon>Anaplasmataceae</taxon>
        <taxon>Ehrlichia</taxon>
    </lineage>
</organism>
<evidence type="ECO:0000259" key="11">
    <source>
        <dbReference type="PROSITE" id="PS50880"/>
    </source>
</evidence>
<dbReference type="EMBL" id="CP006917">
    <property type="protein sequence ID" value="AHC39141.1"/>
    <property type="molecule type" value="Genomic_DNA"/>
</dbReference>
<comment type="subunit">
    <text evidence="10">Monomer.</text>
</comment>
<dbReference type="PROSITE" id="PS52039">
    <property type="entry name" value="TOPO_IA_2"/>
    <property type="match status" value="1"/>
</dbReference>
<dbReference type="InterPro" id="IPR013824">
    <property type="entry name" value="Topo_IA_cen_sub1"/>
</dbReference>
<dbReference type="AlphaFoldDB" id="V9R8I0"/>
<dbReference type="Gene3D" id="1.10.460.10">
    <property type="entry name" value="Topoisomerase I, domain 2"/>
    <property type="match status" value="1"/>
</dbReference>
<dbReference type="PANTHER" id="PTHR42785">
    <property type="entry name" value="DNA TOPOISOMERASE, TYPE IA, CORE"/>
    <property type="match status" value="1"/>
</dbReference>
<keyword evidence="6" id="KW-0460">Magnesium</keyword>
<dbReference type="HOGENOM" id="CLU_002929_0_2_5"/>
<dbReference type="SMART" id="SM00493">
    <property type="entry name" value="TOPRIM"/>
    <property type="match status" value="1"/>
</dbReference>
<dbReference type="PROSITE" id="PS50880">
    <property type="entry name" value="TOPRIM"/>
    <property type="match status" value="1"/>
</dbReference>
<dbReference type="CDD" id="cd03363">
    <property type="entry name" value="TOPRIM_TopoIA_TopoI"/>
    <property type="match status" value="1"/>
</dbReference>
<keyword evidence="3" id="KW-0479">Metal-binding</keyword>
<keyword evidence="8 10" id="KW-0238">DNA-binding</keyword>
<dbReference type="GO" id="GO:0006265">
    <property type="term" value="P:DNA topological change"/>
    <property type="evidence" value="ECO:0007669"/>
    <property type="project" value="UniProtKB-UniRule"/>
</dbReference>
<evidence type="ECO:0000259" key="12">
    <source>
        <dbReference type="PROSITE" id="PS52039"/>
    </source>
</evidence>